<dbReference type="VEuPathDB" id="FungiDB:A1O9_06284"/>
<dbReference type="GO" id="GO:0046872">
    <property type="term" value="F:metal ion binding"/>
    <property type="evidence" value="ECO:0007669"/>
    <property type="project" value="UniProtKB-KW"/>
</dbReference>
<evidence type="ECO:0000256" key="3">
    <source>
        <dbReference type="ARBA" id="ARBA00013190"/>
    </source>
</evidence>
<dbReference type="EC" id="1.1.1.1" evidence="3"/>
<dbReference type="Proteomes" id="UP000027920">
    <property type="component" value="Unassembled WGS sequence"/>
</dbReference>
<organism evidence="10 11">
    <name type="scientific">Exophiala aquamarina CBS 119918</name>
    <dbReference type="NCBI Taxonomy" id="1182545"/>
    <lineage>
        <taxon>Eukaryota</taxon>
        <taxon>Fungi</taxon>
        <taxon>Dikarya</taxon>
        <taxon>Ascomycota</taxon>
        <taxon>Pezizomycotina</taxon>
        <taxon>Eurotiomycetes</taxon>
        <taxon>Chaetothyriomycetidae</taxon>
        <taxon>Chaetothyriales</taxon>
        <taxon>Herpotrichiellaceae</taxon>
        <taxon>Exophiala</taxon>
    </lineage>
</organism>
<dbReference type="InterPro" id="IPR011032">
    <property type="entry name" value="GroES-like_sf"/>
</dbReference>
<evidence type="ECO:0000313" key="11">
    <source>
        <dbReference type="Proteomes" id="UP000027920"/>
    </source>
</evidence>
<dbReference type="Gene3D" id="3.40.50.720">
    <property type="entry name" value="NAD(P)-binding Rossmann-like Domain"/>
    <property type="match status" value="1"/>
</dbReference>
<dbReference type="OrthoDB" id="1560166at2759"/>
<dbReference type="PANTHER" id="PTHR42940:SF3">
    <property type="entry name" value="ALCOHOL DEHYDROGENASE 1-RELATED"/>
    <property type="match status" value="1"/>
</dbReference>
<evidence type="ECO:0000256" key="5">
    <source>
        <dbReference type="ARBA" id="ARBA00022833"/>
    </source>
</evidence>
<dbReference type="EMBL" id="AMGV01000004">
    <property type="protein sequence ID" value="KEF58358.1"/>
    <property type="molecule type" value="Genomic_DNA"/>
</dbReference>
<dbReference type="Gene3D" id="3.90.180.10">
    <property type="entry name" value="Medium-chain alcohol dehydrogenases, catalytic domain"/>
    <property type="match status" value="1"/>
</dbReference>
<dbReference type="SUPFAM" id="SSF51735">
    <property type="entry name" value="NAD(P)-binding Rossmann-fold domains"/>
    <property type="match status" value="1"/>
</dbReference>
<reference evidence="10 11" key="1">
    <citation type="submission" date="2013-03" db="EMBL/GenBank/DDBJ databases">
        <title>The Genome Sequence of Exophiala aquamarina CBS 119918.</title>
        <authorList>
            <consortium name="The Broad Institute Genomics Platform"/>
            <person name="Cuomo C."/>
            <person name="de Hoog S."/>
            <person name="Gorbushina A."/>
            <person name="Walker B."/>
            <person name="Young S.K."/>
            <person name="Zeng Q."/>
            <person name="Gargeya S."/>
            <person name="Fitzgerald M."/>
            <person name="Haas B."/>
            <person name="Abouelleil A."/>
            <person name="Allen A.W."/>
            <person name="Alvarado L."/>
            <person name="Arachchi H.M."/>
            <person name="Berlin A.M."/>
            <person name="Chapman S.B."/>
            <person name="Gainer-Dewar J."/>
            <person name="Goldberg J."/>
            <person name="Griggs A."/>
            <person name="Gujja S."/>
            <person name="Hansen M."/>
            <person name="Howarth C."/>
            <person name="Imamovic A."/>
            <person name="Ireland A."/>
            <person name="Larimer J."/>
            <person name="McCowan C."/>
            <person name="Murphy C."/>
            <person name="Pearson M."/>
            <person name="Poon T.W."/>
            <person name="Priest M."/>
            <person name="Roberts A."/>
            <person name="Saif S."/>
            <person name="Shea T."/>
            <person name="Sisk P."/>
            <person name="Sykes S."/>
            <person name="Wortman J."/>
            <person name="Nusbaum C."/>
            <person name="Birren B."/>
        </authorList>
    </citation>
    <scope>NUCLEOTIDE SEQUENCE [LARGE SCALE GENOMIC DNA]</scope>
    <source>
        <strain evidence="10 11">CBS 119918</strain>
    </source>
</reference>
<evidence type="ECO:0000256" key="2">
    <source>
        <dbReference type="ARBA" id="ARBA00008072"/>
    </source>
</evidence>
<evidence type="ECO:0000313" key="10">
    <source>
        <dbReference type="EMBL" id="KEF58358.1"/>
    </source>
</evidence>
<dbReference type="RefSeq" id="XP_013260948.1">
    <property type="nucleotide sequence ID" value="XM_013405494.1"/>
</dbReference>
<protein>
    <recommendedName>
        <fullName evidence="3">alcohol dehydrogenase</fullName>
        <ecNumber evidence="3">1.1.1.1</ecNumber>
    </recommendedName>
</protein>
<keyword evidence="6" id="KW-0560">Oxidoreductase</keyword>
<dbReference type="GeneID" id="25281201"/>
<sequence length="274" mass="29391">MSKAVQNPPIKVETKSRSCSAILKSPYGMPYEFTATDAPQPSRDEALVRLDFTGVCHGDVYSRDGGGPAPQTPLRPLVGGHEGVGRIMALGGDKKASMGFQVGDMVGIAWRGATCGECEACKLGCENYCPHQQVNGMHRNGTFQQIIAFPLKELVHLPDGIDLPSACPTLCAGVTAYVSLRKMNPQRGRWCVISGGAGGVGHMAIQYAKKVFGLKVLVIDGGAGDKERFCKRKGCDEYVDFHLAGSRLSNEMQRRMGGGADYVLILSPHQAAYE</sequence>
<dbReference type="Pfam" id="PF00107">
    <property type="entry name" value="ADH_zinc_N"/>
    <property type="match status" value="1"/>
</dbReference>
<dbReference type="PANTHER" id="PTHR42940">
    <property type="entry name" value="ALCOHOL DEHYDROGENASE 1-RELATED"/>
    <property type="match status" value="1"/>
</dbReference>
<dbReference type="STRING" id="1182545.A0A072PGE5"/>
<evidence type="ECO:0000259" key="9">
    <source>
        <dbReference type="Pfam" id="PF08240"/>
    </source>
</evidence>
<dbReference type="AlphaFoldDB" id="A0A072PGE5"/>
<dbReference type="SUPFAM" id="SSF50129">
    <property type="entry name" value="GroES-like"/>
    <property type="match status" value="1"/>
</dbReference>
<proteinExistence type="inferred from homology"/>
<gene>
    <name evidence="10" type="ORF">A1O9_06284</name>
</gene>
<comment type="similarity">
    <text evidence="2">Belongs to the zinc-containing alcohol dehydrogenase family.</text>
</comment>
<dbReference type="InterPro" id="IPR013154">
    <property type="entry name" value="ADH-like_N"/>
</dbReference>
<dbReference type="Pfam" id="PF08240">
    <property type="entry name" value="ADH_N"/>
    <property type="match status" value="1"/>
</dbReference>
<name>A0A072PGE5_9EURO</name>
<feature type="domain" description="Alcohol dehydrogenase-like N-terminal" evidence="9">
    <location>
        <begin position="43"/>
        <end position="159"/>
    </location>
</feature>
<comment type="caution">
    <text evidence="10">The sequence shown here is derived from an EMBL/GenBank/DDBJ whole genome shotgun (WGS) entry which is preliminary data.</text>
</comment>
<evidence type="ECO:0000256" key="4">
    <source>
        <dbReference type="ARBA" id="ARBA00022723"/>
    </source>
</evidence>
<dbReference type="InterPro" id="IPR036291">
    <property type="entry name" value="NAD(P)-bd_dom_sf"/>
</dbReference>
<feature type="domain" description="Alcohol dehydrogenase-like C-terminal" evidence="8">
    <location>
        <begin position="199"/>
        <end position="272"/>
    </location>
</feature>
<evidence type="ECO:0000256" key="7">
    <source>
        <dbReference type="ARBA" id="ARBA00023027"/>
    </source>
</evidence>
<evidence type="ECO:0000256" key="1">
    <source>
        <dbReference type="ARBA" id="ARBA00001947"/>
    </source>
</evidence>
<dbReference type="GO" id="GO:0004022">
    <property type="term" value="F:alcohol dehydrogenase (NAD+) activity"/>
    <property type="evidence" value="ECO:0007669"/>
    <property type="project" value="UniProtKB-EC"/>
</dbReference>
<dbReference type="GO" id="GO:0005737">
    <property type="term" value="C:cytoplasm"/>
    <property type="evidence" value="ECO:0007669"/>
    <property type="project" value="TreeGrafter"/>
</dbReference>
<keyword evidence="4" id="KW-0479">Metal-binding</keyword>
<keyword evidence="7" id="KW-0520">NAD</keyword>
<keyword evidence="5" id="KW-0862">Zinc</keyword>
<evidence type="ECO:0000259" key="8">
    <source>
        <dbReference type="Pfam" id="PF00107"/>
    </source>
</evidence>
<dbReference type="HOGENOM" id="CLU_026673_20_1_1"/>
<accession>A0A072PGE5</accession>
<keyword evidence="11" id="KW-1185">Reference proteome</keyword>
<dbReference type="InterPro" id="IPR013149">
    <property type="entry name" value="ADH-like_C"/>
</dbReference>
<comment type="cofactor">
    <cofactor evidence="1">
        <name>Zn(2+)</name>
        <dbReference type="ChEBI" id="CHEBI:29105"/>
    </cofactor>
</comment>
<evidence type="ECO:0000256" key="6">
    <source>
        <dbReference type="ARBA" id="ARBA00023002"/>
    </source>
</evidence>